<name>A0ABD3NQQ3_9STRA</name>
<proteinExistence type="inferred from homology"/>
<dbReference type="InterPro" id="IPR032037">
    <property type="entry name" value="MMACHC"/>
</dbReference>
<evidence type="ECO:0000256" key="4">
    <source>
        <dbReference type="ARBA" id="ARBA00007762"/>
    </source>
</evidence>
<keyword evidence="5" id="KW-0963">Cytoplasm</keyword>
<organism evidence="12 13">
    <name type="scientific">Cyclotella atomus</name>
    <dbReference type="NCBI Taxonomy" id="382360"/>
    <lineage>
        <taxon>Eukaryota</taxon>
        <taxon>Sar</taxon>
        <taxon>Stramenopiles</taxon>
        <taxon>Ochrophyta</taxon>
        <taxon>Bacillariophyta</taxon>
        <taxon>Coscinodiscophyceae</taxon>
        <taxon>Thalassiosirophycidae</taxon>
        <taxon>Stephanodiscales</taxon>
        <taxon>Stephanodiscaceae</taxon>
        <taxon>Cyclotella</taxon>
    </lineage>
</organism>
<evidence type="ECO:0000256" key="1">
    <source>
        <dbReference type="ARBA" id="ARBA00001917"/>
    </source>
</evidence>
<evidence type="ECO:0000256" key="3">
    <source>
        <dbReference type="ARBA" id="ARBA00004496"/>
    </source>
</evidence>
<evidence type="ECO:0000256" key="8">
    <source>
        <dbReference type="ARBA" id="ARBA00022827"/>
    </source>
</evidence>
<sequence>MIRHGGLSRQPYLGAQWFKRFVGQLFETSKMVWATALAGRPPPSRHNELSASHTILPSHPRMLRSLQKELRSKGFDLCHPIYTKWYNDMIRAEGLVASGALKTLPEPFAIEDDSGTVFNAVLIGNTKHIWPIFLNWLTDQKEGIERPFDTFVETSLPSALEKCLGNNTELESYELFWSNGKRHLIDQSQNSSKASSNVAKYHCYDFNNASFLVSMQRVATTTGKYWHDEKATKLCVHPEYGTWTAFRAVVVFKISNNTQTEIIPEIPQPCVCPVSDRDIEQAKKVFDLALKLSSSDENGYGATLDKSWTELCKYLHNTVCSGSDWDKVPSTMKPWIRLRDVISVGRNWKYDDAQLLYHYTKDPEILKKELNRIRKYNA</sequence>
<keyword evidence="7" id="KW-0288">FMN</keyword>
<evidence type="ECO:0000256" key="9">
    <source>
        <dbReference type="ARBA" id="ARBA00022857"/>
    </source>
</evidence>
<evidence type="ECO:0000313" key="13">
    <source>
        <dbReference type="Proteomes" id="UP001530400"/>
    </source>
</evidence>
<gene>
    <name evidence="12" type="ORF">ACHAWO_003917</name>
</gene>
<evidence type="ECO:0000313" key="12">
    <source>
        <dbReference type="EMBL" id="KAL3778510.1"/>
    </source>
</evidence>
<evidence type="ECO:0000256" key="10">
    <source>
        <dbReference type="ARBA" id="ARBA00023002"/>
    </source>
</evidence>
<dbReference type="PANTHER" id="PTHR31457">
    <property type="entry name" value="METHYLMALONIC ACIDURIA AND HOMOCYSTINURIA TYPE C PROTEIN"/>
    <property type="match status" value="1"/>
</dbReference>
<comment type="cofactor">
    <cofactor evidence="2">
        <name>FAD</name>
        <dbReference type="ChEBI" id="CHEBI:57692"/>
    </cofactor>
</comment>
<comment type="cofactor">
    <cofactor evidence="1">
        <name>FMN</name>
        <dbReference type="ChEBI" id="CHEBI:58210"/>
    </cofactor>
</comment>
<dbReference type="Proteomes" id="UP001530400">
    <property type="component" value="Unassembled WGS sequence"/>
</dbReference>
<evidence type="ECO:0000256" key="5">
    <source>
        <dbReference type="ARBA" id="ARBA00022490"/>
    </source>
</evidence>
<comment type="caution">
    <text evidence="12">The sequence shown here is derived from an EMBL/GenBank/DDBJ whole genome shotgun (WGS) entry which is preliminary data.</text>
</comment>
<comment type="subcellular location">
    <subcellularLocation>
        <location evidence="3">Cytoplasm</location>
    </subcellularLocation>
</comment>
<dbReference type="PANTHER" id="PTHR31457:SF2">
    <property type="entry name" value="CYANOCOBALAMIN REDUCTASE _ ALKYLCOBALAMIN DEALKYLASE"/>
    <property type="match status" value="1"/>
</dbReference>
<evidence type="ECO:0000256" key="7">
    <source>
        <dbReference type="ARBA" id="ARBA00022643"/>
    </source>
</evidence>
<dbReference type="Pfam" id="PF16690">
    <property type="entry name" value="MMACHC"/>
    <property type="match status" value="1"/>
</dbReference>
<evidence type="ECO:0000256" key="11">
    <source>
        <dbReference type="ARBA" id="ARBA00031313"/>
    </source>
</evidence>
<dbReference type="GO" id="GO:0016491">
    <property type="term" value="F:oxidoreductase activity"/>
    <property type="evidence" value="ECO:0007669"/>
    <property type="project" value="UniProtKB-KW"/>
</dbReference>
<reference evidence="12 13" key="1">
    <citation type="submission" date="2024-10" db="EMBL/GenBank/DDBJ databases">
        <title>Updated reference genomes for cyclostephanoid diatoms.</title>
        <authorList>
            <person name="Roberts W.R."/>
            <person name="Alverson A.J."/>
        </authorList>
    </citation>
    <scope>NUCLEOTIDE SEQUENCE [LARGE SCALE GENOMIC DNA]</scope>
    <source>
        <strain evidence="12 13">AJA010-31</strain>
    </source>
</reference>
<keyword evidence="6" id="KW-0285">Flavoprotein</keyword>
<dbReference type="AlphaFoldDB" id="A0ABD3NQQ3"/>
<comment type="similarity">
    <text evidence="4">Belongs to the MMACHC family.</text>
</comment>
<dbReference type="EMBL" id="JALLPJ020000982">
    <property type="protein sequence ID" value="KAL3778510.1"/>
    <property type="molecule type" value="Genomic_DNA"/>
</dbReference>
<keyword evidence="10" id="KW-0560">Oxidoreductase</keyword>
<keyword evidence="13" id="KW-1185">Reference proteome</keyword>
<accession>A0ABD3NQQ3</accession>
<protein>
    <recommendedName>
        <fullName evidence="11">Cyanocobalamin reductase (cyanide-eliminating)</fullName>
    </recommendedName>
</protein>
<evidence type="ECO:0000256" key="6">
    <source>
        <dbReference type="ARBA" id="ARBA00022630"/>
    </source>
</evidence>
<keyword evidence="8" id="KW-0274">FAD</keyword>
<keyword evidence="9" id="KW-0521">NADP</keyword>
<dbReference type="GO" id="GO:0005737">
    <property type="term" value="C:cytoplasm"/>
    <property type="evidence" value="ECO:0007669"/>
    <property type="project" value="UniProtKB-SubCell"/>
</dbReference>
<evidence type="ECO:0000256" key="2">
    <source>
        <dbReference type="ARBA" id="ARBA00001974"/>
    </source>
</evidence>